<proteinExistence type="predicted"/>
<keyword evidence="2" id="KW-1185">Reference proteome</keyword>
<feature type="non-terminal residue" evidence="1">
    <location>
        <position position="1"/>
    </location>
</feature>
<name>A0ACA9K5L0_9GLOM</name>
<sequence>AMVHKLDPPNLEFRPDNSYTKETPDTIEVDTPLQKQVATTNSELDKTNIALQSAESNSLAKESDISMPDF</sequence>
<organism evidence="1 2">
    <name type="scientific">Dentiscutata heterogama</name>
    <dbReference type="NCBI Taxonomy" id="1316150"/>
    <lineage>
        <taxon>Eukaryota</taxon>
        <taxon>Fungi</taxon>
        <taxon>Fungi incertae sedis</taxon>
        <taxon>Mucoromycota</taxon>
        <taxon>Glomeromycotina</taxon>
        <taxon>Glomeromycetes</taxon>
        <taxon>Diversisporales</taxon>
        <taxon>Gigasporaceae</taxon>
        <taxon>Dentiscutata</taxon>
    </lineage>
</organism>
<evidence type="ECO:0000313" key="1">
    <source>
        <dbReference type="EMBL" id="CAG8453448.1"/>
    </source>
</evidence>
<dbReference type="Proteomes" id="UP000789702">
    <property type="component" value="Unassembled WGS sequence"/>
</dbReference>
<reference evidence="1" key="1">
    <citation type="submission" date="2021-06" db="EMBL/GenBank/DDBJ databases">
        <authorList>
            <person name="Kallberg Y."/>
            <person name="Tangrot J."/>
            <person name="Rosling A."/>
        </authorList>
    </citation>
    <scope>NUCLEOTIDE SEQUENCE</scope>
    <source>
        <strain evidence="1">IL203A</strain>
    </source>
</reference>
<comment type="caution">
    <text evidence="1">The sequence shown here is derived from an EMBL/GenBank/DDBJ whole genome shotgun (WGS) entry which is preliminary data.</text>
</comment>
<evidence type="ECO:0000313" key="2">
    <source>
        <dbReference type="Proteomes" id="UP000789702"/>
    </source>
</evidence>
<gene>
    <name evidence="1" type="ORF">DHETER_LOCUS950</name>
</gene>
<protein>
    <submittedName>
        <fullName evidence="1">9012_t:CDS:1</fullName>
    </submittedName>
</protein>
<dbReference type="EMBL" id="CAJVPU010000526">
    <property type="protein sequence ID" value="CAG8453448.1"/>
    <property type="molecule type" value="Genomic_DNA"/>
</dbReference>
<accession>A0ACA9K5L0</accession>